<dbReference type="PANTHER" id="PTHR43355:SF2">
    <property type="entry name" value="FLAVIN REDUCTASE (NADPH)"/>
    <property type="match status" value="1"/>
</dbReference>
<dbReference type="SUPFAM" id="SSF51735">
    <property type="entry name" value="NAD(P)-binding Rossmann-fold domains"/>
    <property type="match status" value="1"/>
</dbReference>
<accession>A0A544TWF7</accession>
<evidence type="ECO:0000313" key="2">
    <source>
        <dbReference type="EMBL" id="TQR21751.1"/>
    </source>
</evidence>
<dbReference type="RefSeq" id="WP_142640877.1">
    <property type="nucleotide sequence ID" value="NZ_VDGI01000001.1"/>
</dbReference>
<dbReference type="InterPro" id="IPR036291">
    <property type="entry name" value="NAD(P)-bd_dom_sf"/>
</dbReference>
<dbReference type="GO" id="GO:0042602">
    <property type="term" value="F:riboflavin reductase (NADPH) activity"/>
    <property type="evidence" value="ECO:0007669"/>
    <property type="project" value="TreeGrafter"/>
</dbReference>
<dbReference type="PANTHER" id="PTHR43355">
    <property type="entry name" value="FLAVIN REDUCTASE (NADPH)"/>
    <property type="match status" value="1"/>
</dbReference>
<dbReference type="InterPro" id="IPR051606">
    <property type="entry name" value="Polyketide_Oxido-like"/>
</dbReference>
<dbReference type="Gene3D" id="3.40.50.720">
    <property type="entry name" value="NAD(P)-binding Rossmann-like Domain"/>
    <property type="match status" value="1"/>
</dbReference>
<dbReference type="Proteomes" id="UP000316626">
    <property type="component" value="Unassembled WGS sequence"/>
</dbReference>
<gene>
    <name evidence="2" type="ORF">FG384_02015</name>
</gene>
<keyword evidence="3" id="KW-1185">Reference proteome</keyword>
<dbReference type="AlphaFoldDB" id="A0A544TWF7"/>
<name>A0A544TWF7_9BACI</name>
<dbReference type="InterPro" id="IPR016040">
    <property type="entry name" value="NAD(P)-bd_dom"/>
</dbReference>
<dbReference type="Pfam" id="PF13460">
    <property type="entry name" value="NAD_binding_10"/>
    <property type="match status" value="1"/>
</dbReference>
<feature type="domain" description="NAD(P)-binding" evidence="1">
    <location>
        <begin position="7"/>
        <end position="200"/>
    </location>
</feature>
<organism evidence="2 3">
    <name type="scientific">Psychrobacillus vulpis</name>
    <dbReference type="NCBI Taxonomy" id="2325572"/>
    <lineage>
        <taxon>Bacteria</taxon>
        <taxon>Bacillati</taxon>
        <taxon>Bacillota</taxon>
        <taxon>Bacilli</taxon>
        <taxon>Bacillales</taxon>
        <taxon>Bacillaceae</taxon>
        <taxon>Psychrobacillus</taxon>
    </lineage>
</organism>
<dbReference type="OrthoDB" id="9785372at2"/>
<evidence type="ECO:0000259" key="1">
    <source>
        <dbReference type="Pfam" id="PF13460"/>
    </source>
</evidence>
<evidence type="ECO:0000313" key="3">
    <source>
        <dbReference type="Proteomes" id="UP000316626"/>
    </source>
</evidence>
<proteinExistence type="predicted"/>
<dbReference type="EMBL" id="VDGI01000001">
    <property type="protein sequence ID" value="TQR21751.1"/>
    <property type="molecule type" value="Genomic_DNA"/>
</dbReference>
<comment type="caution">
    <text evidence="2">The sequence shown here is derived from an EMBL/GenBank/DDBJ whole genome shotgun (WGS) entry which is preliminary data.</text>
</comment>
<reference evidence="2 3" key="1">
    <citation type="submission" date="2019-06" db="EMBL/GenBank/DDBJ databases">
        <title>Psychrobacillus vulpis sp. nov., a new species isolated from feces of a red fox that inhabits in The Tablas de Daimiel Natural Park, Albacete, Spain.</title>
        <authorList>
            <person name="Rodriguez M."/>
            <person name="Reina J.C."/>
            <person name="Bejar V."/>
            <person name="Llamas I."/>
        </authorList>
    </citation>
    <scope>NUCLEOTIDE SEQUENCE [LARGE SCALE GENOMIC DNA]</scope>
    <source>
        <strain evidence="2 3">Z8</strain>
    </source>
</reference>
<sequence>MNITLFGASGAIGQLVIQKAIQNGDRVIAYVRREDSISISHKRLKIIIGELSNERKMEEAIEDADVVISTLGPALDNSRKVKSLPIASGHKMIIHVMEKMNIKRLITLGTPTVKAKEDKKQLITVLPGIMAKMLFPTGYQEMKEIEQLVKQSTLDWTVVRIINPNLKQSGKGYNISLGNTNGKMGVSRDNVAQCMYDIAQRNTYQKQMPIVFNK</sequence>
<dbReference type="GO" id="GO:0004074">
    <property type="term" value="F:biliverdin reductase [NAD(P)H] activity"/>
    <property type="evidence" value="ECO:0007669"/>
    <property type="project" value="TreeGrafter"/>
</dbReference>
<protein>
    <submittedName>
        <fullName evidence="2">NAD-dependent epimerase/dehydratase family protein</fullName>
    </submittedName>
</protein>